<accession>A0ABV9WIW3</accession>
<name>A0ABV9WIW3_9ACTN</name>
<keyword evidence="3" id="KW-1185">Reference proteome</keyword>
<comment type="caution">
    <text evidence="2">The sequence shown here is derived from an EMBL/GenBank/DDBJ whole genome shotgun (WGS) entry which is preliminary data.</text>
</comment>
<sequence length="146" mass="16120">MVAANPTPPHPSPKKIVTLESLNPLDMTLEELADLSATMQKTLIQASCSDVEIEVRGENPHGAGHGWIDALEVVLPSAEFMKEAVWGGLLAAATAFMRSRFKRKHESKRPRQIRFYDSEGNHLGSINIDSAESDDQWTDPPSEPEE</sequence>
<feature type="compositionally biased region" description="Basic residues" evidence="1">
    <location>
        <begin position="101"/>
        <end position="112"/>
    </location>
</feature>
<reference evidence="3" key="1">
    <citation type="journal article" date="2019" name="Int. J. Syst. Evol. Microbiol.">
        <title>The Global Catalogue of Microorganisms (GCM) 10K type strain sequencing project: providing services to taxonomists for standard genome sequencing and annotation.</title>
        <authorList>
            <consortium name="The Broad Institute Genomics Platform"/>
            <consortium name="The Broad Institute Genome Sequencing Center for Infectious Disease"/>
            <person name="Wu L."/>
            <person name="Ma J."/>
        </authorList>
    </citation>
    <scope>NUCLEOTIDE SEQUENCE [LARGE SCALE GENOMIC DNA]</scope>
    <source>
        <strain evidence="3">CGMCC 4.7152</strain>
    </source>
</reference>
<evidence type="ECO:0000256" key="1">
    <source>
        <dbReference type="SAM" id="MobiDB-lite"/>
    </source>
</evidence>
<evidence type="ECO:0000313" key="3">
    <source>
        <dbReference type="Proteomes" id="UP001595912"/>
    </source>
</evidence>
<organism evidence="2 3">
    <name type="scientific">Dactylosporangium cerinum</name>
    <dbReference type="NCBI Taxonomy" id="1434730"/>
    <lineage>
        <taxon>Bacteria</taxon>
        <taxon>Bacillati</taxon>
        <taxon>Actinomycetota</taxon>
        <taxon>Actinomycetes</taxon>
        <taxon>Micromonosporales</taxon>
        <taxon>Micromonosporaceae</taxon>
        <taxon>Dactylosporangium</taxon>
    </lineage>
</organism>
<dbReference type="RefSeq" id="WP_380129414.1">
    <property type="nucleotide sequence ID" value="NZ_JBHSIU010000135.1"/>
</dbReference>
<evidence type="ECO:0000313" key="2">
    <source>
        <dbReference type="EMBL" id="MFC5008712.1"/>
    </source>
</evidence>
<gene>
    <name evidence="2" type="ORF">ACFPIJ_64220</name>
</gene>
<protein>
    <submittedName>
        <fullName evidence="2">Uncharacterized protein</fullName>
    </submittedName>
</protein>
<dbReference type="EMBL" id="JBHSIU010000135">
    <property type="protein sequence ID" value="MFC5008712.1"/>
    <property type="molecule type" value="Genomic_DNA"/>
</dbReference>
<feature type="compositionally biased region" description="Acidic residues" evidence="1">
    <location>
        <begin position="131"/>
        <end position="146"/>
    </location>
</feature>
<proteinExistence type="predicted"/>
<dbReference type="Proteomes" id="UP001595912">
    <property type="component" value="Unassembled WGS sequence"/>
</dbReference>
<feature type="region of interest" description="Disordered" evidence="1">
    <location>
        <begin position="101"/>
        <end position="146"/>
    </location>
</feature>